<dbReference type="InterPro" id="IPR016181">
    <property type="entry name" value="Acyl_CoA_acyltransferase"/>
</dbReference>
<name>A0A4P6EMD9_9MICO</name>
<dbReference type="EMBL" id="CP035495">
    <property type="protein sequence ID" value="QAY64020.1"/>
    <property type="molecule type" value="Genomic_DNA"/>
</dbReference>
<dbReference type="GO" id="GO:0016747">
    <property type="term" value="F:acyltransferase activity, transferring groups other than amino-acyl groups"/>
    <property type="evidence" value="ECO:0007669"/>
    <property type="project" value="InterPro"/>
</dbReference>
<dbReference type="Gene3D" id="3.40.630.30">
    <property type="match status" value="1"/>
</dbReference>
<dbReference type="AlphaFoldDB" id="A0A4P6EMD9"/>
<dbReference type="KEGG" id="xyl:ET495_13200"/>
<evidence type="ECO:0000256" key="1">
    <source>
        <dbReference type="ARBA" id="ARBA00022679"/>
    </source>
</evidence>
<keyword evidence="1 4" id="KW-0808">Transferase</keyword>
<evidence type="ECO:0000313" key="4">
    <source>
        <dbReference type="EMBL" id="QAY64020.1"/>
    </source>
</evidence>
<dbReference type="PANTHER" id="PTHR43420">
    <property type="entry name" value="ACETYLTRANSFERASE"/>
    <property type="match status" value="1"/>
</dbReference>
<dbReference type="CDD" id="cd04301">
    <property type="entry name" value="NAT_SF"/>
    <property type="match status" value="1"/>
</dbReference>
<proteinExistence type="predicted"/>
<accession>A0A4P6EMD9</accession>
<dbReference type="InterPro" id="IPR000182">
    <property type="entry name" value="GNAT_dom"/>
</dbReference>
<dbReference type="PROSITE" id="PS51186">
    <property type="entry name" value="GNAT"/>
    <property type="match status" value="1"/>
</dbReference>
<sequence length="176" mass="19250">METVRRARADEWEATRAIRLASLQDPLAHQAFLESYAAAAARPDEFWRRRAAASATGGAVAHYVVVDGAERWVGSVTGLVEDAGSTDFEGRAVRQRQVHIVGVWLHPDHRGRGLIQRAIDAVVGWGRAHGAERARLYVHADNARARAAYAKAGFVASGAVFEGSIGREEELVRELR</sequence>
<keyword evidence="5" id="KW-1185">Reference proteome</keyword>
<evidence type="ECO:0000313" key="5">
    <source>
        <dbReference type="Proteomes" id="UP000291758"/>
    </source>
</evidence>
<dbReference type="SUPFAM" id="SSF55729">
    <property type="entry name" value="Acyl-CoA N-acyltransferases (Nat)"/>
    <property type="match status" value="1"/>
</dbReference>
<dbReference type="InterPro" id="IPR050680">
    <property type="entry name" value="YpeA/RimI_acetyltransf"/>
</dbReference>
<evidence type="ECO:0000256" key="2">
    <source>
        <dbReference type="ARBA" id="ARBA00023315"/>
    </source>
</evidence>
<dbReference type="RefSeq" id="WP_129205179.1">
    <property type="nucleotide sequence ID" value="NZ_CP035495.1"/>
</dbReference>
<reference evidence="4 5" key="1">
    <citation type="submission" date="2019-01" db="EMBL/GenBank/DDBJ databases">
        <title>Genome sequencing of strain 2JSPR-7.</title>
        <authorList>
            <person name="Heo J."/>
            <person name="Kim S.-J."/>
            <person name="Kim J.-S."/>
            <person name="Hong S.-B."/>
            <person name="Kwon S.-W."/>
        </authorList>
    </citation>
    <scope>NUCLEOTIDE SEQUENCE [LARGE SCALE GENOMIC DNA]</scope>
    <source>
        <strain evidence="4 5">2JSPR-7</strain>
    </source>
</reference>
<gene>
    <name evidence="4" type="ORF">ET495_13200</name>
</gene>
<dbReference type="Pfam" id="PF00583">
    <property type="entry name" value="Acetyltransf_1"/>
    <property type="match status" value="1"/>
</dbReference>
<evidence type="ECO:0000259" key="3">
    <source>
        <dbReference type="PROSITE" id="PS51186"/>
    </source>
</evidence>
<dbReference type="OrthoDB" id="9799092at2"/>
<feature type="domain" description="N-acetyltransferase" evidence="3">
    <location>
        <begin position="2"/>
        <end position="176"/>
    </location>
</feature>
<organism evidence="4 5">
    <name type="scientific">Xylanimonas allomyrinae</name>
    <dbReference type="NCBI Taxonomy" id="2509459"/>
    <lineage>
        <taxon>Bacteria</taxon>
        <taxon>Bacillati</taxon>
        <taxon>Actinomycetota</taxon>
        <taxon>Actinomycetes</taxon>
        <taxon>Micrococcales</taxon>
        <taxon>Promicromonosporaceae</taxon>
        <taxon>Xylanimonas</taxon>
    </lineage>
</organism>
<protein>
    <submittedName>
        <fullName evidence="4">GNAT family N-acetyltransferase</fullName>
    </submittedName>
</protein>
<dbReference type="Proteomes" id="UP000291758">
    <property type="component" value="Chromosome"/>
</dbReference>
<keyword evidence="2" id="KW-0012">Acyltransferase</keyword>